<keyword evidence="2" id="KW-1185">Reference proteome</keyword>
<dbReference type="EMBL" id="MH479913">
    <property type="protein sequence ID" value="AXN53518.1"/>
    <property type="molecule type" value="Genomic_DNA"/>
</dbReference>
<gene>
    <name evidence="1" type="primary">102</name>
    <name evidence="1" type="ORF">SEA_FRYBERGER_102</name>
</gene>
<dbReference type="RefSeq" id="YP_009807654.1">
    <property type="nucleotide sequence ID" value="NC_048027.1"/>
</dbReference>
<dbReference type="GeneID" id="54998533"/>
<dbReference type="InterPro" id="IPR012340">
    <property type="entry name" value="NA-bd_OB-fold"/>
</dbReference>
<protein>
    <submittedName>
        <fullName evidence="1">SsDNA binding protein</fullName>
    </submittedName>
</protein>
<evidence type="ECO:0000313" key="1">
    <source>
        <dbReference type="EMBL" id="AXN53518.1"/>
    </source>
</evidence>
<reference evidence="1 2" key="1">
    <citation type="submission" date="2018-06" db="EMBL/GenBank/DDBJ databases">
        <authorList>
            <person name="Searcy Z.E."/>
            <person name="Delesalle V.A."/>
            <person name="Garlena R.A."/>
            <person name="Russell D.A."/>
            <person name="Pope W.H."/>
            <person name="Jacobs-Sera D."/>
            <person name="Hatfull G.F."/>
        </authorList>
    </citation>
    <scope>NUCLEOTIDE SEQUENCE [LARGE SCALE GENOMIC DNA]</scope>
</reference>
<dbReference type="Proteomes" id="UP000259952">
    <property type="component" value="Segment"/>
</dbReference>
<dbReference type="KEGG" id="vg:54998533"/>
<name>A0A346FCQ4_9CAUD</name>
<accession>A0A346FCQ4</accession>
<organism evidence="1 2">
    <name type="scientific">Gordonia phage Fryberger</name>
    <dbReference type="NCBI Taxonomy" id="2250392"/>
    <lineage>
        <taxon>Viruses</taxon>
        <taxon>Duplodnaviria</taxon>
        <taxon>Heunggongvirae</taxon>
        <taxon>Uroviricota</taxon>
        <taxon>Caudoviricetes</taxon>
        <taxon>Ronaldovirus</taxon>
        <taxon>Ronaldovirus fryberger</taxon>
    </lineage>
</organism>
<dbReference type="Gene3D" id="2.40.50.140">
    <property type="entry name" value="Nucleic acid-binding proteins"/>
    <property type="match status" value="1"/>
</dbReference>
<evidence type="ECO:0000313" key="2">
    <source>
        <dbReference type="Proteomes" id="UP000259952"/>
    </source>
</evidence>
<proteinExistence type="predicted"/>
<sequence length="132" mass="14680">MAMPQISGRAAIMQKAGLTGKYDEKGVFKAMIPVKFQKSTKQDDGTWVNEDELWVTFYANGEFGERVVDSFGHMDYVEVSGFSLRATVFTPDNGSPRVSATAVLDRIAKLERGSDGDYEETVVVDRNDDGEW</sequence>